<dbReference type="EMBL" id="CADCVR010000029">
    <property type="protein sequence ID" value="CAA9484637.1"/>
    <property type="molecule type" value="Genomic_DNA"/>
</dbReference>
<proteinExistence type="predicted"/>
<dbReference type="AlphaFoldDB" id="A0A6J4RXV2"/>
<feature type="compositionally biased region" description="Basic and acidic residues" evidence="1">
    <location>
        <begin position="36"/>
        <end position="50"/>
    </location>
</feature>
<evidence type="ECO:0000256" key="1">
    <source>
        <dbReference type="SAM" id="MobiDB-lite"/>
    </source>
</evidence>
<name>A0A6J4RXV2_9ACTN</name>
<feature type="non-terminal residue" evidence="2">
    <location>
        <position position="1"/>
    </location>
</feature>
<accession>A0A6J4RXV2</accession>
<keyword evidence="2" id="KW-0689">Ribosomal protein</keyword>
<protein>
    <submittedName>
        <fullName evidence="2">SSU ribosomal protein S16p</fullName>
    </submittedName>
</protein>
<feature type="non-terminal residue" evidence="2">
    <location>
        <position position="88"/>
    </location>
</feature>
<dbReference type="GO" id="GO:0005840">
    <property type="term" value="C:ribosome"/>
    <property type="evidence" value="ECO:0007669"/>
    <property type="project" value="UniProtKB-KW"/>
</dbReference>
<organism evidence="2">
    <name type="scientific">uncultured Solirubrobacteraceae bacterium</name>
    <dbReference type="NCBI Taxonomy" id="1162706"/>
    <lineage>
        <taxon>Bacteria</taxon>
        <taxon>Bacillati</taxon>
        <taxon>Actinomycetota</taxon>
        <taxon>Thermoleophilia</taxon>
        <taxon>Solirubrobacterales</taxon>
        <taxon>Solirubrobacteraceae</taxon>
        <taxon>environmental samples</taxon>
    </lineage>
</organism>
<reference evidence="2" key="1">
    <citation type="submission" date="2020-02" db="EMBL/GenBank/DDBJ databases">
        <authorList>
            <person name="Meier V. D."/>
        </authorList>
    </citation>
    <scope>NUCLEOTIDE SEQUENCE</scope>
    <source>
        <strain evidence="2">AVDCRST_MAG53</strain>
    </source>
</reference>
<feature type="compositionally biased region" description="Basic residues" evidence="1">
    <location>
        <begin position="18"/>
        <end position="35"/>
    </location>
</feature>
<evidence type="ECO:0000313" key="2">
    <source>
        <dbReference type="EMBL" id="CAA9484637.1"/>
    </source>
</evidence>
<keyword evidence="2" id="KW-0687">Ribonucleoprotein</keyword>
<gene>
    <name evidence="2" type="ORF">AVDCRST_MAG53-824</name>
</gene>
<feature type="region of interest" description="Disordered" evidence="1">
    <location>
        <begin position="1"/>
        <end position="88"/>
    </location>
</feature>
<sequence length="88" mass="9542">GSTTPAHPRGWPQGSGVARRRRRPALAARRSRHRDGRPVQRADRAVHDRPQGGPHRGVAVQGRPADRPGQAAHAGARQGEGCRRRGKL</sequence>